<gene>
    <name evidence="1" type="ORF">KPL71_024681</name>
</gene>
<dbReference type="Proteomes" id="UP000829398">
    <property type="component" value="Chromosome 8"/>
</dbReference>
<protein>
    <submittedName>
        <fullName evidence="1">Ubiquitin</fullName>
    </submittedName>
</protein>
<accession>A0ACB8ITW9</accession>
<sequence>MTVRELEGRIGFRFGFLFFWGYLGTRMGGDVEGGGNLGSLGGGVDGRDEKRLPSAMQIFVKTLTGKTITLEVESSDTIDNVKAKIQDKEGIPPDQQRLIFAGKQLEDGRTLADYNIQKESTLHLVLRLRGGAKKRKKKTYTKPKKIKHKKKKVKLAVLQFYKVDDSGKVQRLRKECPNAECGAGTFMANHFDRHYCGKCGLTYVYQKAGSD</sequence>
<evidence type="ECO:0000313" key="1">
    <source>
        <dbReference type="EMBL" id="KAH9700403.1"/>
    </source>
</evidence>
<reference evidence="2" key="1">
    <citation type="journal article" date="2023" name="Hortic. Res.">
        <title>A chromosome-level phased genome enabling allele-level studies in sweet orange: a case study on citrus Huanglongbing tolerance.</title>
        <authorList>
            <person name="Wu B."/>
            <person name="Yu Q."/>
            <person name="Deng Z."/>
            <person name="Duan Y."/>
            <person name="Luo F."/>
            <person name="Gmitter F. Jr."/>
        </authorList>
    </citation>
    <scope>NUCLEOTIDE SEQUENCE [LARGE SCALE GENOMIC DNA]</scope>
    <source>
        <strain evidence="2">cv. Valencia</strain>
    </source>
</reference>
<evidence type="ECO:0000313" key="2">
    <source>
        <dbReference type="Proteomes" id="UP000829398"/>
    </source>
</evidence>
<name>A0ACB8ITW9_CITSI</name>
<keyword evidence="2" id="KW-1185">Reference proteome</keyword>
<comment type="caution">
    <text evidence="1">The sequence shown here is derived from an EMBL/GenBank/DDBJ whole genome shotgun (WGS) entry which is preliminary data.</text>
</comment>
<organism evidence="1 2">
    <name type="scientific">Citrus sinensis</name>
    <name type="common">Sweet orange</name>
    <name type="synonym">Citrus aurantium var. sinensis</name>
    <dbReference type="NCBI Taxonomy" id="2711"/>
    <lineage>
        <taxon>Eukaryota</taxon>
        <taxon>Viridiplantae</taxon>
        <taxon>Streptophyta</taxon>
        <taxon>Embryophyta</taxon>
        <taxon>Tracheophyta</taxon>
        <taxon>Spermatophyta</taxon>
        <taxon>Magnoliopsida</taxon>
        <taxon>eudicotyledons</taxon>
        <taxon>Gunneridae</taxon>
        <taxon>Pentapetalae</taxon>
        <taxon>rosids</taxon>
        <taxon>malvids</taxon>
        <taxon>Sapindales</taxon>
        <taxon>Rutaceae</taxon>
        <taxon>Aurantioideae</taxon>
        <taxon>Citrus</taxon>
    </lineage>
</organism>
<proteinExistence type="predicted"/>
<dbReference type="EMBL" id="CM039177">
    <property type="protein sequence ID" value="KAH9700403.1"/>
    <property type="molecule type" value="Genomic_DNA"/>
</dbReference>